<dbReference type="Pfam" id="PF07993">
    <property type="entry name" value="NAD_binding_4"/>
    <property type="match status" value="1"/>
</dbReference>
<gene>
    <name evidence="2" type="ORF">EEDITHA_LOCUS16595</name>
</gene>
<organism evidence="2 3">
    <name type="scientific">Euphydryas editha</name>
    <name type="common">Edith's checkerspot</name>
    <dbReference type="NCBI Taxonomy" id="104508"/>
    <lineage>
        <taxon>Eukaryota</taxon>
        <taxon>Metazoa</taxon>
        <taxon>Ecdysozoa</taxon>
        <taxon>Arthropoda</taxon>
        <taxon>Hexapoda</taxon>
        <taxon>Insecta</taxon>
        <taxon>Pterygota</taxon>
        <taxon>Neoptera</taxon>
        <taxon>Endopterygota</taxon>
        <taxon>Lepidoptera</taxon>
        <taxon>Glossata</taxon>
        <taxon>Ditrysia</taxon>
        <taxon>Papilionoidea</taxon>
        <taxon>Nymphalidae</taxon>
        <taxon>Nymphalinae</taxon>
        <taxon>Euphydryas</taxon>
    </lineage>
</organism>
<protein>
    <recommendedName>
        <fullName evidence="1">Thioester reductase (TE) domain-containing protein</fullName>
    </recommendedName>
</protein>
<evidence type="ECO:0000313" key="3">
    <source>
        <dbReference type="Proteomes" id="UP001153954"/>
    </source>
</evidence>
<dbReference type="InterPro" id="IPR013120">
    <property type="entry name" value="FAR_NAD-bd"/>
</dbReference>
<reference evidence="2" key="1">
    <citation type="submission" date="2022-03" db="EMBL/GenBank/DDBJ databases">
        <authorList>
            <person name="Tunstrom K."/>
        </authorList>
    </citation>
    <scope>NUCLEOTIDE SEQUENCE</scope>
</reference>
<evidence type="ECO:0000259" key="1">
    <source>
        <dbReference type="Pfam" id="PF07993"/>
    </source>
</evidence>
<dbReference type="Proteomes" id="UP001153954">
    <property type="component" value="Unassembled WGS sequence"/>
</dbReference>
<dbReference type="EMBL" id="CAKOGL010000024">
    <property type="protein sequence ID" value="CAH2101883.1"/>
    <property type="molecule type" value="Genomic_DNA"/>
</dbReference>
<proteinExistence type="predicted"/>
<evidence type="ECO:0000313" key="2">
    <source>
        <dbReference type="EMBL" id="CAH2101883.1"/>
    </source>
</evidence>
<comment type="caution">
    <text evidence="2">The sequence shown here is derived from an EMBL/GenBank/DDBJ whole genome shotgun (WGS) entry which is preliminary data.</text>
</comment>
<feature type="domain" description="Thioester reductase (TE)" evidence="1">
    <location>
        <begin position="39"/>
        <end position="58"/>
    </location>
</feature>
<accession>A0AAU9UV64</accession>
<name>A0AAU9UV64_EUPED</name>
<keyword evidence="3" id="KW-1185">Reference proteome</keyword>
<dbReference type="Gene3D" id="3.40.50.720">
    <property type="entry name" value="NAD(P)-binding Rossmann-like Domain"/>
    <property type="match status" value="1"/>
</dbReference>
<dbReference type="AlphaFoldDB" id="A0AAU9UV64"/>
<sequence length="105" mass="11371">MALTEQTDITMVDKLKDGFEDDISESQIKKLFAGATVFLTGGTGFLGKLLIDKLLRVLRSTQSNASHRSQNILLSFSDFSDASSICLRSATPASVIIDSPLVKPH</sequence>